<sequence>MAPPTETAPEGTVKERRDPKITLMRVEMTTAMKDEAISHVAESLVTNLIEKDIATDMKKYFDQKYGPTWHCIVGKGFGCSIAYDTQFLLFFKMDQHYLLLFKSTE</sequence>
<dbReference type="GO" id="GO:0005874">
    <property type="term" value="C:microtubule"/>
    <property type="evidence" value="ECO:0007669"/>
    <property type="project" value="UniProtKB-KW"/>
</dbReference>
<proteinExistence type="inferred from homology"/>
<dbReference type="PANTHER" id="PTHR11886:SF35">
    <property type="entry name" value="DYNEIN LIGHT CHAIN"/>
    <property type="match status" value="1"/>
</dbReference>
<dbReference type="Gene3D" id="3.30.740.10">
    <property type="entry name" value="Protein Inhibitor Of Neuronal Nitric Oxide Synthase"/>
    <property type="match status" value="1"/>
</dbReference>
<dbReference type="eggNOG" id="KOG3430">
    <property type="taxonomic scope" value="Eukaryota"/>
</dbReference>
<dbReference type="Proteomes" id="UP000030762">
    <property type="component" value="Unassembled WGS sequence"/>
</dbReference>
<dbReference type="InParanoid" id="T0QJW0"/>
<keyword evidence="1" id="KW-0243">Dynein</keyword>
<dbReference type="GeneID" id="19948976"/>
<protein>
    <recommendedName>
        <fullName evidence="1">Dynein light chain</fullName>
    </recommendedName>
</protein>
<dbReference type="OrthoDB" id="10033309at2759"/>
<dbReference type="GO" id="GO:0045505">
    <property type="term" value="F:dynein intermediate chain binding"/>
    <property type="evidence" value="ECO:0007669"/>
    <property type="project" value="TreeGrafter"/>
</dbReference>
<dbReference type="PANTHER" id="PTHR11886">
    <property type="entry name" value="DYNEIN LIGHT CHAIN"/>
    <property type="match status" value="1"/>
</dbReference>
<dbReference type="SUPFAM" id="SSF54648">
    <property type="entry name" value="DLC"/>
    <property type="match status" value="1"/>
</dbReference>
<keyword evidence="1" id="KW-0206">Cytoskeleton</keyword>
<keyword evidence="1" id="KW-0963">Cytoplasm</keyword>
<evidence type="ECO:0000313" key="3">
    <source>
        <dbReference type="Proteomes" id="UP000030762"/>
    </source>
</evidence>
<dbReference type="OMA" id="FRADQHY"/>
<dbReference type="FunFam" id="3.30.740.10:FF:000006">
    <property type="entry name" value="Dynein light chain"/>
    <property type="match status" value="1"/>
</dbReference>
<dbReference type="InterPro" id="IPR037177">
    <property type="entry name" value="DLC_sf"/>
</dbReference>
<comment type="subcellular location">
    <subcellularLocation>
        <location evidence="1">Cytoplasm</location>
        <location evidence="1">Cytoskeleton</location>
    </subcellularLocation>
</comment>
<dbReference type="CDD" id="cd21450">
    <property type="entry name" value="DLC-like_DYNLL1-like"/>
    <property type="match status" value="1"/>
</dbReference>
<keyword evidence="3" id="KW-1185">Reference proteome</keyword>
<keyword evidence="1" id="KW-0493">Microtubule</keyword>
<evidence type="ECO:0000313" key="2">
    <source>
        <dbReference type="EMBL" id="EQC34035.1"/>
    </source>
</evidence>
<dbReference type="VEuPathDB" id="FungiDB:SDRG_08249"/>
<comment type="similarity">
    <text evidence="1">Belongs to the dynein light chain family.</text>
</comment>
<dbReference type="Pfam" id="PF01221">
    <property type="entry name" value="Dynein_light"/>
    <property type="match status" value="1"/>
</dbReference>
<dbReference type="AlphaFoldDB" id="T0QJW0"/>
<dbReference type="InterPro" id="IPR001372">
    <property type="entry name" value="Dynein_light_chain_typ-1/2"/>
</dbReference>
<dbReference type="STRING" id="1156394.T0QJW0"/>
<keyword evidence="1" id="KW-0505">Motor protein</keyword>
<organism evidence="2 3">
    <name type="scientific">Saprolegnia diclina (strain VS20)</name>
    <dbReference type="NCBI Taxonomy" id="1156394"/>
    <lineage>
        <taxon>Eukaryota</taxon>
        <taxon>Sar</taxon>
        <taxon>Stramenopiles</taxon>
        <taxon>Oomycota</taxon>
        <taxon>Saprolegniomycetes</taxon>
        <taxon>Saprolegniales</taxon>
        <taxon>Saprolegniaceae</taxon>
        <taxon>Saprolegnia</taxon>
    </lineage>
</organism>
<dbReference type="GO" id="GO:0007017">
    <property type="term" value="P:microtubule-based process"/>
    <property type="evidence" value="ECO:0007669"/>
    <property type="project" value="InterPro"/>
</dbReference>
<dbReference type="EMBL" id="JH767156">
    <property type="protein sequence ID" value="EQC34035.1"/>
    <property type="molecule type" value="Genomic_DNA"/>
</dbReference>
<dbReference type="GO" id="GO:0005868">
    <property type="term" value="C:cytoplasmic dynein complex"/>
    <property type="evidence" value="ECO:0007669"/>
    <property type="project" value="TreeGrafter"/>
</dbReference>
<name>T0QJW0_SAPDV</name>
<dbReference type="SMART" id="SM01375">
    <property type="entry name" value="Dynein_light"/>
    <property type="match status" value="1"/>
</dbReference>
<reference evidence="2 3" key="1">
    <citation type="submission" date="2012-04" db="EMBL/GenBank/DDBJ databases">
        <title>The Genome Sequence of Saprolegnia declina VS20.</title>
        <authorList>
            <consortium name="The Broad Institute Genome Sequencing Platform"/>
            <person name="Russ C."/>
            <person name="Nusbaum C."/>
            <person name="Tyler B."/>
            <person name="van West P."/>
            <person name="Dieguez-Uribeondo J."/>
            <person name="de Bruijn I."/>
            <person name="Tripathy S."/>
            <person name="Jiang R."/>
            <person name="Young S.K."/>
            <person name="Zeng Q."/>
            <person name="Gargeya S."/>
            <person name="Fitzgerald M."/>
            <person name="Haas B."/>
            <person name="Abouelleil A."/>
            <person name="Alvarado L."/>
            <person name="Arachchi H.M."/>
            <person name="Berlin A."/>
            <person name="Chapman S.B."/>
            <person name="Goldberg J."/>
            <person name="Griggs A."/>
            <person name="Gujja S."/>
            <person name="Hansen M."/>
            <person name="Howarth C."/>
            <person name="Imamovic A."/>
            <person name="Larimer J."/>
            <person name="McCowen C."/>
            <person name="Montmayeur A."/>
            <person name="Murphy C."/>
            <person name="Neiman D."/>
            <person name="Pearson M."/>
            <person name="Priest M."/>
            <person name="Roberts A."/>
            <person name="Saif S."/>
            <person name="Shea T."/>
            <person name="Sisk P."/>
            <person name="Sykes S."/>
            <person name="Wortman J."/>
            <person name="Nusbaum C."/>
            <person name="Birren B."/>
        </authorList>
    </citation>
    <scope>NUCLEOTIDE SEQUENCE [LARGE SCALE GENOMIC DNA]</scope>
    <source>
        <strain evidence="2 3">VS20</strain>
    </source>
</reference>
<accession>T0QJW0</accession>
<gene>
    <name evidence="2" type="ORF">SDRG_08249</name>
</gene>
<dbReference type="RefSeq" id="XP_008612347.1">
    <property type="nucleotide sequence ID" value="XM_008614125.1"/>
</dbReference>
<evidence type="ECO:0000256" key="1">
    <source>
        <dbReference type="RuleBase" id="RU365010"/>
    </source>
</evidence>